<evidence type="ECO:0000313" key="5">
    <source>
        <dbReference type="EMBL" id="OZI60646.1"/>
    </source>
</evidence>
<dbReference type="InterPro" id="IPR036390">
    <property type="entry name" value="WH_DNA-bd_sf"/>
</dbReference>
<dbReference type="PROSITE" id="PS50987">
    <property type="entry name" value="HTH_ARSR_2"/>
    <property type="match status" value="1"/>
</dbReference>
<evidence type="ECO:0000256" key="3">
    <source>
        <dbReference type="ARBA" id="ARBA00023163"/>
    </source>
</evidence>
<dbReference type="OrthoDB" id="5297460at2"/>
<dbReference type="EMBL" id="NEVS01000004">
    <property type="protein sequence ID" value="OZI60646.1"/>
    <property type="molecule type" value="Genomic_DNA"/>
</dbReference>
<comment type="caution">
    <text evidence="5">The sequence shown here is derived from an EMBL/GenBank/DDBJ whole genome shotgun (WGS) entry which is preliminary data.</text>
</comment>
<accession>A0A261UFD2</accession>
<evidence type="ECO:0000259" key="4">
    <source>
        <dbReference type="PROSITE" id="PS50987"/>
    </source>
</evidence>
<dbReference type="PRINTS" id="PR00778">
    <property type="entry name" value="HTHARSR"/>
</dbReference>
<dbReference type="Proteomes" id="UP000215767">
    <property type="component" value="Unassembled WGS sequence"/>
</dbReference>
<keyword evidence="3" id="KW-0804">Transcription</keyword>
<dbReference type="InterPro" id="IPR051011">
    <property type="entry name" value="Metal_resp_trans_reg"/>
</dbReference>
<dbReference type="GO" id="GO:0003677">
    <property type="term" value="F:DNA binding"/>
    <property type="evidence" value="ECO:0007669"/>
    <property type="project" value="UniProtKB-KW"/>
</dbReference>
<keyword evidence="2" id="KW-0238">DNA-binding</keyword>
<dbReference type="PANTHER" id="PTHR43132:SF2">
    <property type="entry name" value="ARSENICAL RESISTANCE OPERON REPRESSOR ARSR-RELATED"/>
    <property type="match status" value="1"/>
</dbReference>
<dbReference type="RefSeq" id="WP_094842053.1">
    <property type="nucleotide sequence ID" value="NZ_NEVS01000004.1"/>
</dbReference>
<dbReference type="Gene3D" id="1.10.10.10">
    <property type="entry name" value="Winged helix-like DNA-binding domain superfamily/Winged helix DNA-binding domain"/>
    <property type="match status" value="1"/>
</dbReference>
<dbReference type="InterPro" id="IPR001845">
    <property type="entry name" value="HTH_ArsR_DNA-bd_dom"/>
</dbReference>
<evidence type="ECO:0000313" key="6">
    <source>
        <dbReference type="Proteomes" id="UP000215767"/>
    </source>
</evidence>
<gene>
    <name evidence="5" type="ORF">CAL28_14715</name>
</gene>
<dbReference type="SMART" id="SM00418">
    <property type="entry name" value="HTH_ARSR"/>
    <property type="match status" value="1"/>
</dbReference>
<sequence length="108" mass="11614">MEKSTAITVFESLASGVRLDIFRLLVRAAPMGCVAGEIAHQLAIPPTNLSFHLKALTHAGLLTVAQEGRYSRYRANIELMYGLVDYLTAECCSGVPQSASITVSDGEE</sequence>
<dbReference type="SUPFAM" id="SSF46785">
    <property type="entry name" value="Winged helix' DNA-binding domain"/>
    <property type="match status" value="1"/>
</dbReference>
<evidence type="ECO:0000256" key="2">
    <source>
        <dbReference type="ARBA" id="ARBA00023125"/>
    </source>
</evidence>
<protein>
    <submittedName>
        <fullName evidence="5">Transcriptional regulator</fullName>
    </submittedName>
</protein>
<proteinExistence type="predicted"/>
<dbReference type="Pfam" id="PF12840">
    <property type="entry name" value="HTH_20"/>
    <property type="match status" value="1"/>
</dbReference>
<organism evidence="5 6">
    <name type="scientific">Bordetella genomosp. 11</name>
    <dbReference type="NCBI Taxonomy" id="1416808"/>
    <lineage>
        <taxon>Bacteria</taxon>
        <taxon>Pseudomonadati</taxon>
        <taxon>Pseudomonadota</taxon>
        <taxon>Betaproteobacteria</taxon>
        <taxon>Burkholderiales</taxon>
        <taxon>Alcaligenaceae</taxon>
        <taxon>Bordetella</taxon>
    </lineage>
</organism>
<dbReference type="InterPro" id="IPR036388">
    <property type="entry name" value="WH-like_DNA-bd_sf"/>
</dbReference>
<keyword evidence="1" id="KW-0805">Transcription regulation</keyword>
<dbReference type="CDD" id="cd00090">
    <property type="entry name" value="HTH_ARSR"/>
    <property type="match status" value="1"/>
</dbReference>
<dbReference type="AlphaFoldDB" id="A0A261UFD2"/>
<feature type="domain" description="HTH arsR-type" evidence="4">
    <location>
        <begin position="1"/>
        <end position="95"/>
    </location>
</feature>
<dbReference type="GO" id="GO:0003700">
    <property type="term" value="F:DNA-binding transcription factor activity"/>
    <property type="evidence" value="ECO:0007669"/>
    <property type="project" value="InterPro"/>
</dbReference>
<evidence type="ECO:0000256" key="1">
    <source>
        <dbReference type="ARBA" id="ARBA00023015"/>
    </source>
</evidence>
<name>A0A261UFD2_9BORD</name>
<dbReference type="InterPro" id="IPR011991">
    <property type="entry name" value="ArsR-like_HTH"/>
</dbReference>
<reference evidence="6" key="1">
    <citation type="submission" date="2017-05" db="EMBL/GenBank/DDBJ databases">
        <title>Complete and WGS of Bordetella genogroups.</title>
        <authorList>
            <person name="Spilker T."/>
            <person name="Lipuma J."/>
        </authorList>
    </citation>
    <scope>NUCLEOTIDE SEQUENCE [LARGE SCALE GENOMIC DNA]</scope>
    <source>
        <strain evidence="6">AU8856</strain>
    </source>
</reference>
<keyword evidence="6" id="KW-1185">Reference proteome</keyword>
<dbReference type="PANTHER" id="PTHR43132">
    <property type="entry name" value="ARSENICAL RESISTANCE OPERON REPRESSOR ARSR-RELATED"/>
    <property type="match status" value="1"/>
</dbReference>